<dbReference type="AlphaFoldDB" id="X1LIK6"/>
<dbReference type="CDD" id="cd04731">
    <property type="entry name" value="HisF"/>
    <property type="match status" value="1"/>
</dbReference>
<proteinExistence type="inferred from homology"/>
<reference evidence="7" key="1">
    <citation type="journal article" date="2014" name="Front. Microbiol.">
        <title>High frequency of phylogenetically diverse reductive dehalogenase-homologous genes in deep subseafloor sedimentary metagenomes.</title>
        <authorList>
            <person name="Kawai M."/>
            <person name="Futagami T."/>
            <person name="Toyoda A."/>
            <person name="Takaki Y."/>
            <person name="Nishi S."/>
            <person name="Hori S."/>
            <person name="Arai W."/>
            <person name="Tsubouchi T."/>
            <person name="Morono Y."/>
            <person name="Uchiyama I."/>
            <person name="Ito T."/>
            <person name="Fujiyama A."/>
            <person name="Inagaki F."/>
            <person name="Takami H."/>
        </authorList>
    </citation>
    <scope>NUCLEOTIDE SEQUENCE</scope>
    <source>
        <strain evidence="7">Expedition CK06-06</strain>
    </source>
</reference>
<comment type="caution">
    <text evidence="7">The sequence shown here is derived from an EMBL/GenBank/DDBJ whole genome shotgun (WGS) entry which is preliminary data.</text>
</comment>
<dbReference type="InterPro" id="IPR013785">
    <property type="entry name" value="Aldolase_TIM"/>
</dbReference>
<evidence type="ECO:0000256" key="5">
    <source>
        <dbReference type="ARBA" id="ARBA00023239"/>
    </source>
</evidence>
<sequence>MRREMKQIKIIPCLDVKDGRVVKGVQFENLRDARDLVEAAAAYCREGADELVFLDIFATVEGKRTRLEWVKKVCDVVTVPFAVGGGINSIEDMKALFDLGVDKVSINTAAVRNPNLIMRAAKEFGKERLVVAIDGRKNPPGSNLPRLEVVVKSGTESTGLEIVDWARRVEELGAGEILLTSKDADGTKEGYDLEMTRAVAEAVSIPVTASGGAGKLEHLYDAVVTGKASAVLAASIFHFGEISIPEAKRYLKERGIPVRR</sequence>
<dbReference type="GO" id="GO:0016829">
    <property type="term" value="F:lyase activity"/>
    <property type="evidence" value="ECO:0007669"/>
    <property type="project" value="UniProtKB-KW"/>
</dbReference>
<dbReference type="Pfam" id="PF00977">
    <property type="entry name" value="His_biosynth"/>
    <property type="match status" value="1"/>
</dbReference>
<dbReference type="GO" id="GO:0000105">
    <property type="term" value="P:L-histidine biosynthetic process"/>
    <property type="evidence" value="ECO:0007669"/>
    <property type="project" value="UniProtKB-UniPathway"/>
</dbReference>
<dbReference type="InterPro" id="IPR006062">
    <property type="entry name" value="His_biosynth"/>
</dbReference>
<keyword evidence="5" id="KW-0456">Lyase</keyword>
<dbReference type="Gene3D" id="3.20.20.70">
    <property type="entry name" value="Aldolase class I"/>
    <property type="match status" value="1"/>
</dbReference>
<dbReference type="PANTHER" id="PTHR21235:SF2">
    <property type="entry name" value="IMIDAZOLE GLYCEROL PHOSPHATE SYNTHASE HISHF"/>
    <property type="match status" value="1"/>
</dbReference>
<comment type="catalytic activity">
    <reaction evidence="6">
        <text>5-[(5-phospho-1-deoxy-D-ribulos-1-ylimino)methylamino]-1-(5-phospho-beta-D-ribosyl)imidazole-4-carboxamide + L-glutamine = D-erythro-1-(imidazol-4-yl)glycerol 3-phosphate + 5-amino-1-(5-phospho-beta-D-ribosyl)imidazole-4-carboxamide + L-glutamate + H(+)</text>
        <dbReference type="Rhea" id="RHEA:24793"/>
        <dbReference type="ChEBI" id="CHEBI:15378"/>
        <dbReference type="ChEBI" id="CHEBI:29985"/>
        <dbReference type="ChEBI" id="CHEBI:58278"/>
        <dbReference type="ChEBI" id="CHEBI:58359"/>
        <dbReference type="ChEBI" id="CHEBI:58475"/>
        <dbReference type="ChEBI" id="CHEBI:58525"/>
        <dbReference type="EC" id="4.3.2.10"/>
    </reaction>
</comment>
<evidence type="ECO:0000256" key="3">
    <source>
        <dbReference type="ARBA" id="ARBA00022605"/>
    </source>
</evidence>
<dbReference type="HAMAP" id="MF_01013">
    <property type="entry name" value="HisF"/>
    <property type="match status" value="1"/>
</dbReference>
<dbReference type="EC" id="4.3.2.10" evidence="2"/>
<dbReference type="UniPathway" id="UPA00031">
    <property type="reaction ID" value="UER00010"/>
</dbReference>
<dbReference type="SUPFAM" id="SSF51366">
    <property type="entry name" value="Ribulose-phoshate binding barrel"/>
    <property type="match status" value="1"/>
</dbReference>
<name>X1LIK6_9ZZZZ</name>
<dbReference type="PANTHER" id="PTHR21235">
    <property type="entry name" value="IMIDAZOLE GLYCEROL PHOSPHATE SYNTHASE SUBUNIT HISF/H IGP SYNTHASE SUBUNIT HISF/H"/>
    <property type="match status" value="1"/>
</dbReference>
<gene>
    <name evidence="7" type="ORF">S06H3_05510</name>
</gene>
<evidence type="ECO:0000256" key="4">
    <source>
        <dbReference type="ARBA" id="ARBA00023102"/>
    </source>
</evidence>
<dbReference type="GO" id="GO:0000107">
    <property type="term" value="F:imidazoleglycerol-phosphate synthase activity"/>
    <property type="evidence" value="ECO:0007669"/>
    <property type="project" value="InterPro"/>
</dbReference>
<keyword evidence="3" id="KW-0028">Amino-acid biosynthesis</keyword>
<evidence type="ECO:0000256" key="1">
    <source>
        <dbReference type="ARBA" id="ARBA00005091"/>
    </source>
</evidence>
<dbReference type="NCBIfam" id="TIGR00735">
    <property type="entry name" value="hisF"/>
    <property type="match status" value="1"/>
</dbReference>
<evidence type="ECO:0000313" key="7">
    <source>
        <dbReference type="EMBL" id="GAI02210.1"/>
    </source>
</evidence>
<keyword evidence="4" id="KW-0368">Histidine biosynthesis</keyword>
<organism evidence="7">
    <name type="scientific">marine sediment metagenome</name>
    <dbReference type="NCBI Taxonomy" id="412755"/>
    <lineage>
        <taxon>unclassified sequences</taxon>
        <taxon>metagenomes</taxon>
        <taxon>ecological metagenomes</taxon>
    </lineage>
</organism>
<comment type="pathway">
    <text evidence="1">Amino-acid biosynthesis; L-histidine biosynthesis; L-histidine from 5-phospho-alpha-D-ribose 1-diphosphate: step 5/9.</text>
</comment>
<accession>X1LIK6</accession>
<dbReference type="EMBL" id="BARV01002050">
    <property type="protein sequence ID" value="GAI02210.1"/>
    <property type="molecule type" value="Genomic_DNA"/>
</dbReference>
<dbReference type="InterPro" id="IPR050064">
    <property type="entry name" value="IGPS_HisA/HisF"/>
</dbReference>
<evidence type="ECO:0000256" key="6">
    <source>
        <dbReference type="ARBA" id="ARBA00047838"/>
    </source>
</evidence>
<evidence type="ECO:0000256" key="2">
    <source>
        <dbReference type="ARBA" id="ARBA00012809"/>
    </source>
</evidence>
<protein>
    <recommendedName>
        <fullName evidence="2">imidazole glycerol-phosphate synthase</fullName>
        <ecNumber evidence="2">4.3.2.10</ecNumber>
    </recommendedName>
</protein>
<dbReference type="InterPro" id="IPR004651">
    <property type="entry name" value="HisF"/>
</dbReference>
<dbReference type="InterPro" id="IPR011060">
    <property type="entry name" value="RibuloseP-bd_barrel"/>
</dbReference>